<feature type="transmembrane region" description="Helical" evidence="7">
    <location>
        <begin position="27"/>
        <end position="46"/>
    </location>
</feature>
<feature type="transmembrane region" description="Helical" evidence="7">
    <location>
        <begin position="280"/>
        <end position="298"/>
    </location>
</feature>
<evidence type="ECO:0000256" key="3">
    <source>
        <dbReference type="ARBA" id="ARBA00022475"/>
    </source>
</evidence>
<dbReference type="PROSITE" id="PS50928">
    <property type="entry name" value="ABC_TM1"/>
    <property type="match status" value="1"/>
</dbReference>
<gene>
    <name evidence="9" type="ORF">I7X12_12660</name>
</gene>
<dbReference type="OrthoDB" id="45815at2157"/>
<dbReference type="Proteomes" id="UP000595001">
    <property type="component" value="Chromosome"/>
</dbReference>
<dbReference type="GO" id="GO:0005886">
    <property type="term" value="C:plasma membrane"/>
    <property type="evidence" value="ECO:0007669"/>
    <property type="project" value="UniProtKB-SubCell"/>
</dbReference>
<keyword evidence="10" id="KW-1185">Reference proteome</keyword>
<comment type="subcellular location">
    <subcellularLocation>
        <location evidence="1 7">Cell membrane</location>
        <topology evidence="1 7">Multi-pass membrane protein</topology>
    </subcellularLocation>
</comment>
<evidence type="ECO:0000313" key="9">
    <source>
        <dbReference type="EMBL" id="QPV61608.1"/>
    </source>
</evidence>
<evidence type="ECO:0000256" key="2">
    <source>
        <dbReference type="ARBA" id="ARBA00022448"/>
    </source>
</evidence>
<dbReference type="PANTHER" id="PTHR30193">
    <property type="entry name" value="ABC TRANSPORTER PERMEASE PROTEIN"/>
    <property type="match status" value="1"/>
</dbReference>
<sequence length="306" mass="33457">MADRIDRRLPDRFSSSTTTGGINWTPYLYLLPALVLYAVVLVYPFVDTFLLSFQQVTTLGGEREWVGLSNYEAILSDPIFWRAGFNTLVFSIGMVFVPLVLGLFLAILIDTGISGTSTFRSLIFVPVIVPLVVAGIVFGWLLGSNGLINSVLVGAGIIDEPMRFLNSTTWSLPSVLLMVIWKRTGYYLVILLAGLQGIPDSVYEAAQIAGKSRFETFRNITLPLLKPAILVTVIIGIIDSVKAFAHVYVMTGGGPSHSSEILATYFYKIAFRFFQFGEGAAYGFILFAIALTLSLLVIRVSGGSEI</sequence>
<accession>A0A7T3FVV1</accession>
<reference evidence="9 10" key="1">
    <citation type="submission" date="2020-12" db="EMBL/GenBank/DDBJ databases">
        <title>Halosimplex halophilum sp. nov. and Halosimplex salinum sp. nov., two new members of the genus Halosimplex.</title>
        <authorList>
            <person name="Cui H.L."/>
        </authorList>
    </citation>
    <scope>NUCLEOTIDE SEQUENCE [LARGE SCALE GENOMIC DNA]</scope>
    <source>
        <strain evidence="9 10">YGH94</strain>
    </source>
</reference>
<keyword evidence="5 7" id="KW-1133">Transmembrane helix</keyword>
<dbReference type="InterPro" id="IPR051393">
    <property type="entry name" value="ABC_transporter_permease"/>
</dbReference>
<evidence type="ECO:0000313" key="10">
    <source>
        <dbReference type="Proteomes" id="UP000595001"/>
    </source>
</evidence>
<evidence type="ECO:0000259" key="8">
    <source>
        <dbReference type="PROSITE" id="PS50928"/>
    </source>
</evidence>
<dbReference type="CDD" id="cd06261">
    <property type="entry name" value="TM_PBP2"/>
    <property type="match status" value="1"/>
</dbReference>
<feature type="domain" description="ABC transmembrane type-1" evidence="8">
    <location>
        <begin position="84"/>
        <end position="297"/>
    </location>
</feature>
<dbReference type="GO" id="GO:0055085">
    <property type="term" value="P:transmembrane transport"/>
    <property type="evidence" value="ECO:0007669"/>
    <property type="project" value="InterPro"/>
</dbReference>
<keyword evidence="3" id="KW-1003">Cell membrane</keyword>
<keyword evidence="6 7" id="KW-0472">Membrane</keyword>
<keyword evidence="2 7" id="KW-0813">Transport</keyword>
<dbReference type="SUPFAM" id="SSF161098">
    <property type="entry name" value="MetI-like"/>
    <property type="match status" value="1"/>
</dbReference>
<dbReference type="PANTHER" id="PTHR30193:SF37">
    <property type="entry name" value="INNER MEMBRANE ABC TRANSPORTER PERMEASE PROTEIN YCJO"/>
    <property type="match status" value="1"/>
</dbReference>
<dbReference type="Pfam" id="PF00528">
    <property type="entry name" value="BPD_transp_1"/>
    <property type="match status" value="1"/>
</dbReference>
<dbReference type="InterPro" id="IPR000515">
    <property type="entry name" value="MetI-like"/>
</dbReference>
<dbReference type="Gene3D" id="1.10.3720.10">
    <property type="entry name" value="MetI-like"/>
    <property type="match status" value="1"/>
</dbReference>
<dbReference type="InterPro" id="IPR035906">
    <property type="entry name" value="MetI-like_sf"/>
</dbReference>
<name>A0A7T3FVV1_9EURY</name>
<comment type="similarity">
    <text evidence="7">Belongs to the binding-protein-dependent transport system permease family.</text>
</comment>
<evidence type="ECO:0000256" key="1">
    <source>
        <dbReference type="ARBA" id="ARBA00004651"/>
    </source>
</evidence>
<dbReference type="GeneID" id="60589359"/>
<dbReference type="KEGG" id="hlt:I7X12_12660"/>
<organism evidence="9 10">
    <name type="scientific">Halosimplex litoreum</name>
    <dbReference type="NCBI Taxonomy" id="1198301"/>
    <lineage>
        <taxon>Archaea</taxon>
        <taxon>Methanobacteriati</taxon>
        <taxon>Methanobacteriota</taxon>
        <taxon>Stenosarchaea group</taxon>
        <taxon>Halobacteria</taxon>
        <taxon>Halobacteriales</taxon>
        <taxon>Haloarculaceae</taxon>
        <taxon>Halosimplex</taxon>
    </lineage>
</organism>
<proteinExistence type="inferred from homology"/>
<evidence type="ECO:0000256" key="7">
    <source>
        <dbReference type="RuleBase" id="RU363032"/>
    </source>
</evidence>
<feature type="transmembrane region" description="Helical" evidence="7">
    <location>
        <begin position="88"/>
        <end position="109"/>
    </location>
</feature>
<dbReference type="AlphaFoldDB" id="A0A7T3FVV1"/>
<dbReference type="EMBL" id="CP065856">
    <property type="protein sequence ID" value="QPV61608.1"/>
    <property type="molecule type" value="Genomic_DNA"/>
</dbReference>
<feature type="transmembrane region" description="Helical" evidence="7">
    <location>
        <begin position="121"/>
        <end position="142"/>
    </location>
</feature>
<evidence type="ECO:0000256" key="5">
    <source>
        <dbReference type="ARBA" id="ARBA00022989"/>
    </source>
</evidence>
<feature type="transmembrane region" description="Helical" evidence="7">
    <location>
        <begin position="224"/>
        <end position="249"/>
    </location>
</feature>
<protein>
    <submittedName>
        <fullName evidence="9">Sugar ABC transporter permease</fullName>
    </submittedName>
</protein>
<evidence type="ECO:0000256" key="4">
    <source>
        <dbReference type="ARBA" id="ARBA00022692"/>
    </source>
</evidence>
<feature type="transmembrane region" description="Helical" evidence="7">
    <location>
        <begin position="184"/>
        <end position="203"/>
    </location>
</feature>
<evidence type="ECO:0000256" key="6">
    <source>
        <dbReference type="ARBA" id="ARBA00023136"/>
    </source>
</evidence>
<keyword evidence="4 7" id="KW-0812">Transmembrane</keyword>
<dbReference type="RefSeq" id="WP_198060438.1">
    <property type="nucleotide sequence ID" value="NZ_CP065856.1"/>
</dbReference>